<gene>
    <name evidence="4" type="ORF">L1F33_08890</name>
</gene>
<dbReference type="InterPro" id="IPR051396">
    <property type="entry name" value="Bact_Antivir_Def_Nuclease"/>
</dbReference>
<evidence type="ECO:0000259" key="2">
    <source>
        <dbReference type="Pfam" id="PF13304"/>
    </source>
</evidence>
<sequence length="369" mass="38874">MTSPVTSLRIEQFKCFADLEVPLKPLALFTGFNGAGKSTAIQSLLLLAQGAKSGSWTPSEPDSFVPLNGDIVRLGSIGDVVRAGAPGGRIRFEVGSPAETIGVSLTGRSGARVLAAETTIEGTDGGLLRTLQRLVHISAVRSGPADSFPMPDRPHTGIPDVGIDGRFASYWYHERADDPVPAERCVPGSDGDTFRRQLDAWLDFLAPGANANVQILAAASALALQFRLSGTGEWKRPANVGYGLTYAFPILVQLLASASGDVVVIDSPEAHLHPQAQSRMGRLLATFAAAGVHILVETHSDHVLNGARLAVADRVIPATDLGLLFFAGASEADHGVTIPVIDGTGRIDSWPKGFFDQIDTDIAQLAGWG</sequence>
<evidence type="ECO:0000313" key="5">
    <source>
        <dbReference type="Proteomes" id="UP001065265"/>
    </source>
</evidence>
<dbReference type="Pfam" id="PF12476">
    <property type="entry name" value="DUF3696"/>
    <property type="match status" value="1"/>
</dbReference>
<feature type="domain" description="Rad50/SbcC-type AAA" evidence="3">
    <location>
        <begin position="7"/>
        <end position="54"/>
    </location>
</feature>
<dbReference type="InterPro" id="IPR022532">
    <property type="entry name" value="DUF3696"/>
</dbReference>
<dbReference type="InterPro" id="IPR038729">
    <property type="entry name" value="Rad50/SbcC_AAA"/>
</dbReference>
<evidence type="ECO:0000259" key="3">
    <source>
        <dbReference type="Pfam" id="PF13476"/>
    </source>
</evidence>
<evidence type="ECO:0000313" key="4">
    <source>
        <dbReference type="EMBL" id="UVI38377.1"/>
    </source>
</evidence>
<reference evidence="4" key="1">
    <citation type="submission" date="2022-02" db="EMBL/GenBank/DDBJ databases">
        <title>Qipengyuania spongiae sp. nov., isolated from marine sponge.</title>
        <authorList>
            <person name="Li Z."/>
            <person name="Zhang M."/>
        </authorList>
    </citation>
    <scope>NUCLEOTIDE SEQUENCE</scope>
    <source>
        <strain evidence="4">PHS-Z21</strain>
    </source>
</reference>
<dbReference type="Proteomes" id="UP001065265">
    <property type="component" value="Chromosome"/>
</dbReference>
<name>A0ABY5SV55_9SPHN</name>
<dbReference type="PANTHER" id="PTHR43581:SF2">
    <property type="entry name" value="EXCINUCLEASE ATPASE SUBUNIT"/>
    <property type="match status" value="1"/>
</dbReference>
<feature type="domain" description="DUF3696" evidence="1">
    <location>
        <begin position="316"/>
        <end position="365"/>
    </location>
</feature>
<dbReference type="PIRSF" id="PIRSF034888">
    <property type="entry name" value="P-loop_UCP034888"/>
    <property type="match status" value="1"/>
</dbReference>
<dbReference type="InterPro" id="IPR014592">
    <property type="entry name" value="P-loop_UCP034888"/>
</dbReference>
<dbReference type="Pfam" id="PF13476">
    <property type="entry name" value="AAA_23"/>
    <property type="match status" value="1"/>
</dbReference>
<dbReference type="Pfam" id="PF13304">
    <property type="entry name" value="AAA_21"/>
    <property type="match status" value="1"/>
</dbReference>
<evidence type="ECO:0000259" key="1">
    <source>
        <dbReference type="Pfam" id="PF12476"/>
    </source>
</evidence>
<accession>A0ABY5SV55</accession>
<proteinExistence type="predicted"/>
<dbReference type="InterPro" id="IPR003959">
    <property type="entry name" value="ATPase_AAA_core"/>
</dbReference>
<organism evidence="4 5">
    <name type="scientific">Qipengyuania spongiae</name>
    <dbReference type="NCBI Taxonomy" id="2909673"/>
    <lineage>
        <taxon>Bacteria</taxon>
        <taxon>Pseudomonadati</taxon>
        <taxon>Pseudomonadota</taxon>
        <taxon>Alphaproteobacteria</taxon>
        <taxon>Sphingomonadales</taxon>
        <taxon>Erythrobacteraceae</taxon>
        <taxon>Qipengyuania</taxon>
    </lineage>
</organism>
<dbReference type="InterPro" id="IPR027417">
    <property type="entry name" value="P-loop_NTPase"/>
</dbReference>
<dbReference type="PANTHER" id="PTHR43581">
    <property type="entry name" value="ATP/GTP PHOSPHATASE"/>
    <property type="match status" value="1"/>
</dbReference>
<dbReference type="SUPFAM" id="SSF52540">
    <property type="entry name" value="P-loop containing nucleoside triphosphate hydrolases"/>
    <property type="match status" value="1"/>
</dbReference>
<protein>
    <submittedName>
        <fullName evidence="4">DUF3696 domain-containing protein</fullName>
    </submittedName>
</protein>
<keyword evidence="5" id="KW-1185">Reference proteome</keyword>
<dbReference type="Gene3D" id="3.40.50.300">
    <property type="entry name" value="P-loop containing nucleotide triphosphate hydrolases"/>
    <property type="match status" value="2"/>
</dbReference>
<dbReference type="EMBL" id="CP092471">
    <property type="protein sequence ID" value="UVI38377.1"/>
    <property type="molecule type" value="Genomic_DNA"/>
</dbReference>
<dbReference type="RefSeq" id="WP_265557542.1">
    <property type="nucleotide sequence ID" value="NZ_CP092471.1"/>
</dbReference>
<feature type="domain" description="ATPase AAA-type core" evidence="2">
    <location>
        <begin position="190"/>
        <end position="305"/>
    </location>
</feature>